<protein>
    <submittedName>
        <fullName evidence="1">Uncharacterized protein</fullName>
    </submittedName>
</protein>
<organism evidence="1 2">
    <name type="scientific">Truncatella angustata</name>
    <dbReference type="NCBI Taxonomy" id="152316"/>
    <lineage>
        <taxon>Eukaryota</taxon>
        <taxon>Fungi</taxon>
        <taxon>Dikarya</taxon>
        <taxon>Ascomycota</taxon>
        <taxon>Pezizomycotina</taxon>
        <taxon>Sordariomycetes</taxon>
        <taxon>Xylariomycetidae</taxon>
        <taxon>Amphisphaeriales</taxon>
        <taxon>Sporocadaceae</taxon>
        <taxon>Truncatella</taxon>
    </lineage>
</organism>
<reference evidence="1" key="1">
    <citation type="journal article" date="2021" name="Nat. Commun.">
        <title>Genetic determinants of endophytism in the Arabidopsis root mycobiome.</title>
        <authorList>
            <person name="Mesny F."/>
            <person name="Miyauchi S."/>
            <person name="Thiergart T."/>
            <person name="Pickel B."/>
            <person name="Atanasova L."/>
            <person name="Karlsson M."/>
            <person name="Huettel B."/>
            <person name="Barry K.W."/>
            <person name="Haridas S."/>
            <person name="Chen C."/>
            <person name="Bauer D."/>
            <person name="Andreopoulos W."/>
            <person name="Pangilinan J."/>
            <person name="LaButti K."/>
            <person name="Riley R."/>
            <person name="Lipzen A."/>
            <person name="Clum A."/>
            <person name="Drula E."/>
            <person name="Henrissat B."/>
            <person name="Kohler A."/>
            <person name="Grigoriev I.V."/>
            <person name="Martin F.M."/>
            <person name="Hacquard S."/>
        </authorList>
    </citation>
    <scope>NUCLEOTIDE SEQUENCE</scope>
    <source>
        <strain evidence="1">MPI-SDFR-AT-0073</strain>
    </source>
</reference>
<dbReference type="AlphaFoldDB" id="A0A9P8RFR9"/>
<proteinExistence type="predicted"/>
<dbReference type="GeneID" id="70133195"/>
<evidence type="ECO:0000313" key="2">
    <source>
        <dbReference type="Proteomes" id="UP000758603"/>
    </source>
</evidence>
<gene>
    <name evidence="1" type="ORF">BKA67DRAFT_587157</name>
</gene>
<dbReference type="EMBL" id="JAGPXC010000012">
    <property type="protein sequence ID" value="KAH6645198.1"/>
    <property type="molecule type" value="Genomic_DNA"/>
</dbReference>
<evidence type="ECO:0000313" key="1">
    <source>
        <dbReference type="EMBL" id="KAH6645198.1"/>
    </source>
</evidence>
<dbReference type="RefSeq" id="XP_045951712.1">
    <property type="nucleotide sequence ID" value="XM_046104304.1"/>
</dbReference>
<dbReference type="Proteomes" id="UP000758603">
    <property type="component" value="Unassembled WGS sequence"/>
</dbReference>
<keyword evidence="2" id="KW-1185">Reference proteome</keyword>
<sequence>MPLLIWLPKWLTTSSGTLKAIASDMEAQMQDYTSNAEKVICNGSALYSFMRHFLKNQQEYDLSSERRPMNSL</sequence>
<accession>A0A9P8RFR9</accession>
<comment type="caution">
    <text evidence="1">The sequence shown here is derived from an EMBL/GenBank/DDBJ whole genome shotgun (WGS) entry which is preliminary data.</text>
</comment>
<name>A0A9P8RFR9_9PEZI</name>